<dbReference type="Pfam" id="PF01613">
    <property type="entry name" value="Flavin_Reduct"/>
    <property type="match status" value="1"/>
</dbReference>
<evidence type="ECO:0000256" key="2">
    <source>
        <dbReference type="ARBA" id="ARBA00023002"/>
    </source>
</evidence>
<dbReference type="SUPFAM" id="SSF50475">
    <property type="entry name" value="FMN-binding split barrel"/>
    <property type="match status" value="1"/>
</dbReference>
<dbReference type="GO" id="GO:0010181">
    <property type="term" value="F:FMN binding"/>
    <property type="evidence" value="ECO:0007669"/>
    <property type="project" value="InterPro"/>
</dbReference>
<comment type="similarity">
    <text evidence="1">Belongs to the non-flavoprotein flavin reductase family.</text>
</comment>
<sequence>MTNPVPADAEVTPQDFRLGMRGLVGNCSIITVGEGERASGLVVTSAISLSVEPPLLLVCVNRKASPHPLLVEFGCFGVSSLGAAHQPVAERFSGVAGVRGAARYEGAEWETAVTGARLLKGAPSAFDCSLEEVIDRATHSIVIGRVRAMRTTEGAGALVYWNGAYQALGA</sequence>
<name>A0A2T4JC25_FUSBL</name>
<evidence type="ECO:0000313" key="4">
    <source>
        <dbReference type="EMBL" id="PTE15368.1"/>
    </source>
</evidence>
<dbReference type="GO" id="GO:0042602">
    <property type="term" value="F:riboflavin reductase (NADPH) activity"/>
    <property type="evidence" value="ECO:0007669"/>
    <property type="project" value="TreeGrafter"/>
</dbReference>
<keyword evidence="5" id="KW-1185">Reference proteome</keyword>
<dbReference type="InterPro" id="IPR050268">
    <property type="entry name" value="NADH-dep_flavin_reductase"/>
</dbReference>
<dbReference type="EMBL" id="PZKE01000004">
    <property type="protein sequence ID" value="PTE15368.1"/>
    <property type="molecule type" value="Genomic_DNA"/>
</dbReference>
<dbReference type="SMART" id="SM00903">
    <property type="entry name" value="Flavin_Reduct"/>
    <property type="match status" value="1"/>
</dbReference>
<proteinExistence type="inferred from homology"/>
<dbReference type="InterPro" id="IPR002563">
    <property type="entry name" value="Flavin_Rdtase-like_dom"/>
</dbReference>
<evidence type="ECO:0000313" key="5">
    <source>
        <dbReference type="Proteomes" id="UP000241362"/>
    </source>
</evidence>
<feature type="domain" description="Flavin reductase like" evidence="3">
    <location>
        <begin position="20"/>
        <end position="167"/>
    </location>
</feature>
<dbReference type="Proteomes" id="UP000241362">
    <property type="component" value="Unassembled WGS sequence"/>
</dbReference>
<dbReference type="InterPro" id="IPR012349">
    <property type="entry name" value="Split_barrel_FMN-bd"/>
</dbReference>
<reference evidence="4 5" key="1">
    <citation type="submission" date="2018-03" db="EMBL/GenBank/DDBJ databases">
        <title>Rhodobacter blasticus.</title>
        <authorList>
            <person name="Meyer T.E."/>
            <person name="Miller S."/>
            <person name="Lodha T."/>
            <person name="Gandham S."/>
            <person name="Chintalapati S."/>
            <person name="Chintalapati V.R."/>
        </authorList>
    </citation>
    <scope>NUCLEOTIDE SEQUENCE [LARGE SCALE GENOMIC DNA]</scope>
    <source>
        <strain evidence="4 5">DSM 2131</strain>
    </source>
</reference>
<keyword evidence="2" id="KW-0560">Oxidoreductase</keyword>
<dbReference type="AlphaFoldDB" id="A0A2T4JC25"/>
<evidence type="ECO:0000256" key="1">
    <source>
        <dbReference type="ARBA" id="ARBA00008898"/>
    </source>
</evidence>
<organism evidence="4 5">
    <name type="scientific">Fuscovulum blasticum DSM 2131</name>
    <dbReference type="NCBI Taxonomy" id="1188250"/>
    <lineage>
        <taxon>Bacteria</taxon>
        <taxon>Pseudomonadati</taxon>
        <taxon>Pseudomonadota</taxon>
        <taxon>Alphaproteobacteria</taxon>
        <taxon>Rhodobacterales</taxon>
        <taxon>Paracoccaceae</taxon>
        <taxon>Pseudogemmobacter</taxon>
    </lineage>
</organism>
<gene>
    <name evidence="4" type="ORF">C5F44_06090</name>
</gene>
<evidence type="ECO:0000259" key="3">
    <source>
        <dbReference type="SMART" id="SM00903"/>
    </source>
</evidence>
<comment type="caution">
    <text evidence="4">The sequence shown here is derived from an EMBL/GenBank/DDBJ whole genome shotgun (WGS) entry which is preliminary data.</text>
</comment>
<accession>A0A2T4JC25</accession>
<dbReference type="PANTHER" id="PTHR30466">
    <property type="entry name" value="FLAVIN REDUCTASE"/>
    <property type="match status" value="1"/>
</dbReference>
<dbReference type="PANTHER" id="PTHR30466:SF11">
    <property type="entry name" value="FLAVIN-DEPENDENT MONOOXYGENASE, REDUCTASE SUBUNIT HSAB"/>
    <property type="match status" value="1"/>
</dbReference>
<dbReference type="RefSeq" id="WP_107672617.1">
    <property type="nucleotide sequence ID" value="NZ_PZKE01000004.1"/>
</dbReference>
<dbReference type="Gene3D" id="2.30.110.10">
    <property type="entry name" value="Electron Transport, Fmn-binding Protein, Chain A"/>
    <property type="match status" value="1"/>
</dbReference>
<protein>
    <submittedName>
        <fullName evidence="4">Flavin reductase</fullName>
    </submittedName>
</protein>